<comment type="subcellular location">
    <subcellularLocation>
        <location evidence="3">Cytoplasm</location>
        <location evidence="3">Cytoskeleton</location>
        <location evidence="3">Cilium axoneme</location>
    </subcellularLocation>
    <subcellularLocation>
        <location evidence="1">Cytoplasm</location>
        <location evidence="1">Cytoskeleton</location>
        <location evidence="1">Cilium basal body</location>
    </subcellularLocation>
    <subcellularLocation>
        <location evidence="2">Cytoplasm</location>
        <location evidence="2">Cytoskeleton</location>
        <location evidence="2">Microtubule organizing center</location>
        <location evidence="2">Centrosome</location>
    </subcellularLocation>
</comment>
<dbReference type="GO" id="GO:0045504">
    <property type="term" value="F:dynein heavy chain binding"/>
    <property type="evidence" value="ECO:0007669"/>
    <property type="project" value="TreeGrafter"/>
</dbReference>
<dbReference type="RefSeq" id="XP_022110973.1">
    <property type="nucleotide sequence ID" value="XM_022255281.1"/>
</dbReference>
<keyword evidence="11" id="KW-0969">Cilium</keyword>
<evidence type="ECO:0000256" key="6">
    <source>
        <dbReference type="ARBA" id="ARBA00022473"/>
    </source>
</evidence>
<sequence length="364" mass="41412">MPVKMPQKGDNILWDLAIHEVEQSVQMEDHFRDQEDNEGTQAGIESTIILMGSKSAGKTSIILRFLEKEEHPKPTTALEYTFGRKAKGHNMTKDVAHIWELGGGTFLSELVEVSIKEENILSSSVMLILDLSHPNELWVTMEVLLKAALKRIEKVMDKLLTASPRIHEEIMNRSRKRFGDHPDLNMIDPFPLPLVIVGTKYDIFQDFDSEKRKIIGRTLRFVAHHYGATLQFCSSKHEGLMNRTKAQFGHLAFGAPLSINMKMANFDHHKPMMIPFGMDSLEQIGLPPMSEVDVHHLKVGTPMDLWKGAYTSFFPQQSVGNRLSIDDPARDTQYKEAAVDSVREQKDKDLLQYRNQVDLKLHNG</sequence>
<keyword evidence="13" id="KW-0206">Cytoskeleton</keyword>
<reference evidence="16 17" key="1">
    <citation type="submission" date="2025-04" db="UniProtKB">
        <authorList>
            <consortium name="RefSeq"/>
        </authorList>
    </citation>
    <scope>IDENTIFICATION</scope>
</reference>
<evidence type="ECO:0000256" key="10">
    <source>
        <dbReference type="ARBA" id="ARBA00023017"/>
    </source>
</evidence>
<evidence type="ECO:0000256" key="9">
    <source>
        <dbReference type="ARBA" id="ARBA00022794"/>
    </source>
</evidence>
<dbReference type="KEGG" id="aplc:110990337"/>
<gene>
    <name evidence="16 17" type="primary">LOC110990337</name>
</gene>
<organism evidence="15 17">
    <name type="scientific">Acanthaster planci</name>
    <name type="common">Crown-of-thorns starfish</name>
    <dbReference type="NCBI Taxonomy" id="133434"/>
    <lineage>
        <taxon>Eukaryota</taxon>
        <taxon>Metazoa</taxon>
        <taxon>Echinodermata</taxon>
        <taxon>Eleutherozoa</taxon>
        <taxon>Asterozoa</taxon>
        <taxon>Asteroidea</taxon>
        <taxon>Valvatacea</taxon>
        <taxon>Valvatida</taxon>
        <taxon>Acanthasteridae</taxon>
        <taxon>Acanthaster</taxon>
    </lineage>
</organism>
<keyword evidence="8" id="KW-0493">Microtubule</keyword>
<keyword evidence="7" id="KW-0963">Cytoplasm</keyword>
<keyword evidence="14" id="KW-0966">Cell projection</keyword>
<evidence type="ECO:0000313" key="17">
    <source>
        <dbReference type="RefSeq" id="XP_022110974.1"/>
    </source>
</evidence>
<dbReference type="Pfam" id="PF05783">
    <property type="entry name" value="DLIC"/>
    <property type="match status" value="1"/>
</dbReference>
<dbReference type="GO" id="GO:0036064">
    <property type="term" value="C:ciliary basal body"/>
    <property type="evidence" value="ECO:0007669"/>
    <property type="project" value="TreeGrafter"/>
</dbReference>
<dbReference type="PANTHER" id="PTHR13236">
    <property type="entry name" value="DYNEIN 2 LIGHT INTERMEDIATE CHAIN, ISOFORM 2"/>
    <property type="match status" value="1"/>
</dbReference>
<dbReference type="AlphaFoldDB" id="A0A8B7ZZX3"/>
<dbReference type="GO" id="GO:0005930">
    <property type="term" value="C:axoneme"/>
    <property type="evidence" value="ECO:0007669"/>
    <property type="project" value="UniProtKB-SubCell"/>
</dbReference>
<dbReference type="GO" id="GO:0035735">
    <property type="term" value="P:intraciliary transport involved in cilium assembly"/>
    <property type="evidence" value="ECO:0007669"/>
    <property type="project" value="InterPro"/>
</dbReference>
<keyword evidence="12" id="KW-0505">Motor protein</keyword>
<dbReference type="PRINTS" id="PR00449">
    <property type="entry name" value="RASTRNSFRMNG"/>
</dbReference>
<name>A0A8B7ZZX3_ACAPL</name>
<dbReference type="GO" id="GO:0005868">
    <property type="term" value="C:cytoplasmic dynein complex"/>
    <property type="evidence" value="ECO:0007669"/>
    <property type="project" value="InterPro"/>
</dbReference>
<keyword evidence="6" id="KW-0217">Developmental protein</keyword>
<keyword evidence="15" id="KW-1185">Reference proteome</keyword>
<evidence type="ECO:0000313" key="15">
    <source>
        <dbReference type="Proteomes" id="UP000694845"/>
    </source>
</evidence>
<protein>
    <recommendedName>
        <fullName evidence="5">Cytoplasmic dynein 2 light intermediate chain 1</fullName>
    </recommendedName>
</protein>
<keyword evidence="9" id="KW-0970">Cilium biogenesis/degradation</keyword>
<dbReference type="InterPro" id="IPR040045">
    <property type="entry name" value="DYNC2LI1"/>
</dbReference>
<dbReference type="Proteomes" id="UP000694845">
    <property type="component" value="Unplaced"/>
</dbReference>
<evidence type="ECO:0000256" key="14">
    <source>
        <dbReference type="ARBA" id="ARBA00023273"/>
    </source>
</evidence>
<accession>A0A8B7ZZX3</accession>
<evidence type="ECO:0000256" key="4">
    <source>
        <dbReference type="ARBA" id="ARBA00006831"/>
    </source>
</evidence>
<dbReference type="SUPFAM" id="SSF52540">
    <property type="entry name" value="P-loop containing nucleoside triphosphate hydrolases"/>
    <property type="match status" value="1"/>
</dbReference>
<evidence type="ECO:0000256" key="7">
    <source>
        <dbReference type="ARBA" id="ARBA00022490"/>
    </source>
</evidence>
<dbReference type="OrthoDB" id="10263060at2759"/>
<dbReference type="RefSeq" id="XP_022110974.1">
    <property type="nucleotide sequence ID" value="XM_022255282.1"/>
</dbReference>
<evidence type="ECO:0000256" key="8">
    <source>
        <dbReference type="ARBA" id="ARBA00022701"/>
    </source>
</evidence>
<dbReference type="InterPro" id="IPR027417">
    <property type="entry name" value="P-loop_NTPase"/>
</dbReference>
<evidence type="ECO:0000256" key="3">
    <source>
        <dbReference type="ARBA" id="ARBA00004430"/>
    </source>
</evidence>
<evidence type="ECO:0000313" key="16">
    <source>
        <dbReference type="RefSeq" id="XP_022110973.1"/>
    </source>
</evidence>
<dbReference type="OMA" id="FWEIAQG"/>
<evidence type="ECO:0000256" key="2">
    <source>
        <dbReference type="ARBA" id="ARBA00004300"/>
    </source>
</evidence>
<evidence type="ECO:0000256" key="12">
    <source>
        <dbReference type="ARBA" id="ARBA00023175"/>
    </source>
</evidence>
<proteinExistence type="inferred from homology"/>
<comment type="similarity">
    <text evidence="4">Belongs to the dynein light intermediate chain family.</text>
</comment>
<evidence type="ECO:0000256" key="11">
    <source>
        <dbReference type="ARBA" id="ARBA00023069"/>
    </source>
</evidence>
<keyword evidence="10" id="KW-0243">Dynein</keyword>
<dbReference type="Gene3D" id="3.40.50.300">
    <property type="entry name" value="P-loop containing nucleotide triphosphate hydrolases"/>
    <property type="match status" value="1"/>
</dbReference>
<dbReference type="GO" id="GO:0005874">
    <property type="term" value="C:microtubule"/>
    <property type="evidence" value="ECO:0007669"/>
    <property type="project" value="UniProtKB-KW"/>
</dbReference>
<evidence type="ECO:0000256" key="5">
    <source>
        <dbReference type="ARBA" id="ARBA00018863"/>
    </source>
</evidence>
<dbReference type="CTD" id="51626"/>
<dbReference type="InterPro" id="IPR022780">
    <property type="entry name" value="Dynein_light_int_chain"/>
</dbReference>
<dbReference type="GeneID" id="110990337"/>
<dbReference type="GO" id="GO:0005813">
    <property type="term" value="C:centrosome"/>
    <property type="evidence" value="ECO:0007669"/>
    <property type="project" value="UniProtKB-SubCell"/>
</dbReference>
<evidence type="ECO:0000256" key="13">
    <source>
        <dbReference type="ARBA" id="ARBA00023212"/>
    </source>
</evidence>
<dbReference type="GO" id="GO:0035721">
    <property type="term" value="P:intraciliary retrograde transport"/>
    <property type="evidence" value="ECO:0007669"/>
    <property type="project" value="InterPro"/>
</dbReference>
<evidence type="ECO:0000256" key="1">
    <source>
        <dbReference type="ARBA" id="ARBA00004120"/>
    </source>
</evidence>
<dbReference type="PANTHER" id="PTHR13236:SF0">
    <property type="entry name" value="CYTOPLASMIC DYNEIN 2 LIGHT INTERMEDIATE CHAIN 1"/>
    <property type="match status" value="1"/>
</dbReference>